<sequence>MASNVFESNYLKSPHFYSKAMEGKAENYSQLEGRGNVWRVKTSLEGEPCVEDAEPTTPSFWVKTRAQIEADKKTRERNGCTKHYKSIPEEQNEPEDWDKEYEDTNQVLSFREPAKPATEPVNNHSSHPPPQNHSAVTIKSQTYVRTAQREIKARPSQQWSRGLRNSSFREVQPPWFRTRTFEHAHNSRRCYQPKLISKRVIPVIRDDMSINEVKDEQSIFQLNINGLIEQEVSLITSEFNTNEWYKKVREDIFSQAHKVEEAKQTALVYLRQKHAVDNNSFSIVILVFLEFCLSIKSSESFEAADKMVFEHMPKYNIKLDSHIASLYLMCCSSPVRLNKAWHMLYDHCKHDLKGRYSMSMIRGYLLVLMKAGECDRATELFRERLKSEFNLTPDLQCCAYMMLVYASRGKLNSVNFFFHSIEKSVGQKIDTSCMNAYLIACQSCRAYKDAKRQYIDYWLMERKEALYPELTRAYIKVCMLTKAGNPKVDLVRRGLYLTTDDLNTPLNQELLDWVRGLPES</sequence>
<name>A0A3L8PUY9_9GAMM</name>
<feature type="region of interest" description="Disordered" evidence="1">
    <location>
        <begin position="115"/>
        <end position="134"/>
    </location>
</feature>
<gene>
    <name evidence="2" type="ORF">D5018_13785</name>
</gene>
<evidence type="ECO:0000256" key="1">
    <source>
        <dbReference type="SAM" id="MobiDB-lite"/>
    </source>
</evidence>
<evidence type="ECO:0000313" key="2">
    <source>
        <dbReference type="EMBL" id="RLV59140.1"/>
    </source>
</evidence>
<dbReference type="EMBL" id="QZEI01000043">
    <property type="protein sequence ID" value="RLV59140.1"/>
    <property type="molecule type" value="Genomic_DNA"/>
</dbReference>
<feature type="compositionally biased region" description="Polar residues" evidence="1">
    <location>
        <begin position="120"/>
        <end position="134"/>
    </location>
</feature>
<proteinExistence type="predicted"/>
<evidence type="ECO:0000313" key="3">
    <source>
        <dbReference type="Proteomes" id="UP000281474"/>
    </source>
</evidence>
<comment type="caution">
    <text evidence="2">The sequence shown here is derived from an EMBL/GenBank/DDBJ whole genome shotgun (WGS) entry which is preliminary data.</text>
</comment>
<dbReference type="Proteomes" id="UP000281474">
    <property type="component" value="Unassembled WGS sequence"/>
</dbReference>
<feature type="region of interest" description="Disordered" evidence="1">
    <location>
        <begin position="73"/>
        <end position="99"/>
    </location>
</feature>
<dbReference type="InterPro" id="IPR011990">
    <property type="entry name" value="TPR-like_helical_dom_sf"/>
</dbReference>
<reference evidence="2 3" key="1">
    <citation type="submission" date="2018-09" db="EMBL/GenBank/DDBJ databases">
        <title>Phylogeny of the Shewanellaceae, and recommendation for two new genera, Pseudoshewanella and Parashewanella.</title>
        <authorList>
            <person name="Wang G."/>
        </authorList>
    </citation>
    <scope>NUCLEOTIDE SEQUENCE [LARGE SCALE GENOMIC DNA]</scope>
    <source>
        <strain evidence="2 3">C51</strain>
    </source>
</reference>
<dbReference type="RefSeq" id="WP_121839581.1">
    <property type="nucleotide sequence ID" value="NZ_ML014792.1"/>
</dbReference>
<accession>A0A3L8PUY9</accession>
<feature type="compositionally biased region" description="Acidic residues" evidence="1">
    <location>
        <begin position="90"/>
        <end position="99"/>
    </location>
</feature>
<dbReference type="AlphaFoldDB" id="A0A3L8PUY9"/>
<dbReference type="Gene3D" id="1.25.40.10">
    <property type="entry name" value="Tetratricopeptide repeat domain"/>
    <property type="match status" value="1"/>
</dbReference>
<keyword evidence="3" id="KW-1185">Reference proteome</keyword>
<protein>
    <submittedName>
        <fullName evidence="2">Uncharacterized protein</fullName>
    </submittedName>
</protein>
<organism evidence="2 3">
    <name type="scientific">Parashewanella curva</name>
    <dbReference type="NCBI Taxonomy" id="2338552"/>
    <lineage>
        <taxon>Bacteria</taxon>
        <taxon>Pseudomonadati</taxon>
        <taxon>Pseudomonadota</taxon>
        <taxon>Gammaproteobacteria</taxon>
        <taxon>Alteromonadales</taxon>
        <taxon>Shewanellaceae</taxon>
        <taxon>Parashewanella</taxon>
    </lineage>
</organism>